<dbReference type="InterPro" id="IPR008778">
    <property type="entry name" value="Pirin_C_dom"/>
</dbReference>
<evidence type="ECO:0000256" key="1">
    <source>
        <dbReference type="ARBA" id="ARBA00008416"/>
    </source>
</evidence>
<sequence length="289" mass="31744">MEKTCIYRPIHTTDHWVGDGFFVRSLFTYHHGGEDLSPFLLLDYAEPKEFPPTKQKKGIGEHPHRGFETVTIAYDGEIAHRDSSGGGGCIATGDVQWMTAGAGIVHEEFHSAAFAQQGGTMEMVQLWVNLPRKKKWTAPAYQSIAAQEIPTINLEGEKGWIRPIAGTYNNIPGPAKTHTPMNVWDLFLRSSESSTLTLPTGHTTIVAVLRGCVHCNSLDTPLNSKETALFSQDGSLITLQSTTDTRILILTGEPLKEPIAGRGPFVMNTSKEIDQAFTDYYDGAMGHLS</sequence>
<dbReference type="eggNOG" id="COG1741">
    <property type="taxonomic scope" value="Bacteria"/>
</dbReference>
<dbReference type="Gene3D" id="2.60.120.10">
    <property type="entry name" value="Jelly Rolls"/>
    <property type="match status" value="2"/>
</dbReference>
<dbReference type="CDD" id="cd02247">
    <property type="entry name" value="cupin_pirin_C"/>
    <property type="match status" value="1"/>
</dbReference>
<dbReference type="InterPro" id="IPR003829">
    <property type="entry name" value="Pirin_N_dom"/>
</dbReference>
<feature type="binding site" evidence="2">
    <location>
        <position position="108"/>
    </location>
    <ligand>
        <name>Fe cation</name>
        <dbReference type="ChEBI" id="CHEBI:24875"/>
    </ligand>
</feature>
<keyword evidence="7" id="KW-1185">Reference proteome</keyword>
<evidence type="ECO:0000313" key="6">
    <source>
        <dbReference type="EMBL" id="ERP32065.1"/>
    </source>
</evidence>
<evidence type="ECO:0000256" key="3">
    <source>
        <dbReference type="RuleBase" id="RU003457"/>
    </source>
</evidence>
<dbReference type="Pfam" id="PF02678">
    <property type="entry name" value="Pirin"/>
    <property type="match status" value="1"/>
</dbReference>
<dbReference type="PATRIC" id="fig|1313304.3.peg.1002"/>
<dbReference type="InterPro" id="IPR011051">
    <property type="entry name" value="RmlC_Cupin_sf"/>
</dbReference>
<keyword evidence="2" id="KW-0479">Metal-binding</keyword>
<evidence type="ECO:0000259" key="5">
    <source>
        <dbReference type="Pfam" id="PF05726"/>
    </source>
</evidence>
<dbReference type="InterPro" id="IPR053186">
    <property type="entry name" value="QDO-related"/>
</dbReference>
<dbReference type="GO" id="GO:0046872">
    <property type="term" value="F:metal ion binding"/>
    <property type="evidence" value="ECO:0007669"/>
    <property type="project" value="UniProtKB-KW"/>
</dbReference>
<name>U7DCB4_9BACT</name>
<dbReference type="SUPFAM" id="SSF51182">
    <property type="entry name" value="RmlC-like cupins"/>
    <property type="match status" value="1"/>
</dbReference>
<comment type="cofactor">
    <cofactor evidence="2">
        <name>Fe cation</name>
        <dbReference type="ChEBI" id="CHEBI:24875"/>
    </cofactor>
    <text evidence="2">Binds 1 Fe cation per subunit.</text>
</comment>
<comment type="caution">
    <text evidence="6">The sequence shown here is derived from an EMBL/GenBank/DDBJ whole genome shotgun (WGS) entry which is preliminary data.</text>
</comment>
<proteinExistence type="inferred from homology"/>
<evidence type="ECO:0000313" key="7">
    <source>
        <dbReference type="Proteomes" id="UP000017148"/>
    </source>
</evidence>
<feature type="binding site" evidence="2">
    <location>
        <position position="106"/>
    </location>
    <ligand>
        <name>Fe cation</name>
        <dbReference type="ChEBI" id="CHEBI:24875"/>
    </ligand>
</feature>
<dbReference type="PANTHER" id="PTHR43594">
    <property type="entry name" value="QUERCETIN 2,3-DIOXYGENASE"/>
    <property type="match status" value="1"/>
</dbReference>
<dbReference type="OrthoDB" id="9780903at2"/>
<keyword evidence="2" id="KW-0408">Iron</keyword>
<feature type="binding site" evidence="2">
    <location>
        <position position="62"/>
    </location>
    <ligand>
        <name>Fe cation</name>
        <dbReference type="ChEBI" id="CHEBI:24875"/>
    </ligand>
</feature>
<accession>U7DCB4</accession>
<dbReference type="RefSeq" id="WP_022636540.1">
    <property type="nucleotide sequence ID" value="NZ_ASJR01000007.1"/>
</dbReference>
<protein>
    <submittedName>
        <fullName evidence="6">Pirin-like protein</fullName>
    </submittedName>
</protein>
<feature type="domain" description="Pirin C-terminal" evidence="5">
    <location>
        <begin position="184"/>
        <end position="285"/>
    </location>
</feature>
<dbReference type="PANTHER" id="PTHR43594:SF1">
    <property type="entry name" value="QUERCETIN 2,3-DIOXYGENASE PA2418-RELATED"/>
    <property type="match status" value="1"/>
</dbReference>
<dbReference type="InterPro" id="IPR014710">
    <property type="entry name" value="RmlC-like_jellyroll"/>
</dbReference>
<gene>
    <name evidence="6" type="ORF">CALK_1050</name>
</gene>
<dbReference type="Pfam" id="PF05726">
    <property type="entry name" value="Pirin_C"/>
    <property type="match status" value="1"/>
</dbReference>
<dbReference type="STRING" id="1313304.CALK_1050"/>
<reference evidence="6 7" key="1">
    <citation type="journal article" date="2013" name="Environ. Microbiol.">
        <title>Genome analysis of Chitinivibrio alkaliphilus gen. nov., sp. nov., a novel extremely haloalkaliphilic anaerobic chitinolytic bacterium from the candidate phylum Termite Group 3.</title>
        <authorList>
            <person name="Sorokin D.Y."/>
            <person name="Gumerov V.M."/>
            <person name="Rakitin A.L."/>
            <person name="Beletsky A.V."/>
            <person name="Damste J.S."/>
            <person name="Muyzer G."/>
            <person name="Mardanov A.V."/>
            <person name="Ravin N.V."/>
        </authorList>
    </citation>
    <scope>NUCLEOTIDE SEQUENCE [LARGE SCALE GENOMIC DNA]</scope>
    <source>
        <strain evidence="6 7">ACht1</strain>
    </source>
</reference>
<dbReference type="Proteomes" id="UP000017148">
    <property type="component" value="Unassembled WGS sequence"/>
</dbReference>
<dbReference type="CDD" id="cd02909">
    <property type="entry name" value="cupin_pirin_N"/>
    <property type="match status" value="1"/>
</dbReference>
<evidence type="ECO:0000259" key="4">
    <source>
        <dbReference type="Pfam" id="PF02678"/>
    </source>
</evidence>
<dbReference type="EMBL" id="ASJR01000007">
    <property type="protein sequence ID" value="ERP32065.1"/>
    <property type="molecule type" value="Genomic_DNA"/>
</dbReference>
<evidence type="ECO:0000256" key="2">
    <source>
        <dbReference type="PIRSR" id="PIRSR006232-1"/>
    </source>
</evidence>
<feature type="binding site" evidence="2">
    <location>
        <position position="64"/>
    </location>
    <ligand>
        <name>Fe cation</name>
        <dbReference type="ChEBI" id="CHEBI:24875"/>
    </ligand>
</feature>
<dbReference type="PIRSF" id="PIRSF006232">
    <property type="entry name" value="Pirin"/>
    <property type="match status" value="1"/>
</dbReference>
<dbReference type="InterPro" id="IPR012093">
    <property type="entry name" value="Pirin"/>
</dbReference>
<dbReference type="AlphaFoldDB" id="U7DCB4"/>
<organism evidence="6 7">
    <name type="scientific">Chitinivibrio alkaliphilus ACht1</name>
    <dbReference type="NCBI Taxonomy" id="1313304"/>
    <lineage>
        <taxon>Bacteria</taxon>
        <taxon>Pseudomonadati</taxon>
        <taxon>Fibrobacterota</taxon>
        <taxon>Chitinivibrionia</taxon>
        <taxon>Chitinivibrionales</taxon>
        <taxon>Chitinivibrionaceae</taxon>
        <taxon>Chitinivibrio</taxon>
    </lineage>
</organism>
<comment type="similarity">
    <text evidence="1 3">Belongs to the pirin family.</text>
</comment>
<feature type="domain" description="Pirin N-terminal" evidence="4">
    <location>
        <begin position="24"/>
        <end position="128"/>
    </location>
</feature>